<proteinExistence type="predicted"/>
<dbReference type="OrthoDB" id="10378983at2759"/>
<evidence type="ECO:0000313" key="3">
    <source>
        <dbReference type="Proteomes" id="UP000807025"/>
    </source>
</evidence>
<reference evidence="2" key="1">
    <citation type="submission" date="2020-11" db="EMBL/GenBank/DDBJ databases">
        <authorList>
            <consortium name="DOE Joint Genome Institute"/>
            <person name="Ahrendt S."/>
            <person name="Riley R."/>
            <person name="Andreopoulos W."/>
            <person name="Labutti K."/>
            <person name="Pangilinan J."/>
            <person name="Ruiz-Duenas F.J."/>
            <person name="Barrasa J.M."/>
            <person name="Sanchez-Garcia M."/>
            <person name="Camarero S."/>
            <person name="Miyauchi S."/>
            <person name="Serrano A."/>
            <person name="Linde D."/>
            <person name="Babiker R."/>
            <person name="Drula E."/>
            <person name="Ayuso-Fernandez I."/>
            <person name="Pacheco R."/>
            <person name="Padilla G."/>
            <person name="Ferreira P."/>
            <person name="Barriuso J."/>
            <person name="Kellner H."/>
            <person name="Castanera R."/>
            <person name="Alfaro M."/>
            <person name="Ramirez L."/>
            <person name="Pisabarro A.G."/>
            <person name="Kuo A."/>
            <person name="Tritt A."/>
            <person name="Lipzen A."/>
            <person name="He G."/>
            <person name="Yan M."/>
            <person name="Ng V."/>
            <person name="Cullen D."/>
            <person name="Martin F."/>
            <person name="Rosso M.-N."/>
            <person name="Henrissat B."/>
            <person name="Hibbett D."/>
            <person name="Martinez A.T."/>
            <person name="Grigoriev I.V."/>
        </authorList>
    </citation>
    <scope>NUCLEOTIDE SEQUENCE</scope>
    <source>
        <strain evidence="2">ATCC 90797</strain>
    </source>
</reference>
<gene>
    <name evidence="2" type="ORF">BDN71DRAFT_1510992</name>
</gene>
<protein>
    <submittedName>
        <fullName evidence="2">Uncharacterized protein</fullName>
    </submittedName>
</protein>
<dbReference type="Proteomes" id="UP000807025">
    <property type="component" value="Unassembled WGS sequence"/>
</dbReference>
<feature type="region of interest" description="Disordered" evidence="1">
    <location>
        <begin position="100"/>
        <end position="131"/>
    </location>
</feature>
<dbReference type="EMBL" id="MU154634">
    <property type="protein sequence ID" value="KAF9490733.1"/>
    <property type="molecule type" value="Genomic_DNA"/>
</dbReference>
<accession>A0A9P6DCH7</accession>
<comment type="caution">
    <text evidence="2">The sequence shown here is derived from an EMBL/GenBank/DDBJ whole genome shotgun (WGS) entry which is preliminary data.</text>
</comment>
<dbReference type="AlphaFoldDB" id="A0A9P6DCH7"/>
<feature type="compositionally biased region" description="Polar residues" evidence="1">
    <location>
        <begin position="115"/>
        <end position="127"/>
    </location>
</feature>
<evidence type="ECO:0000313" key="2">
    <source>
        <dbReference type="EMBL" id="KAF9490733.1"/>
    </source>
</evidence>
<evidence type="ECO:0000256" key="1">
    <source>
        <dbReference type="SAM" id="MobiDB-lite"/>
    </source>
</evidence>
<sequence length="207" mass="22889">MSSTSLYASPVVAGSTNSSPFSLDLFKDPQAMRSASSSSSKFSTECEDDDEDVPLIVLKTRYLLSGRTAKVGQGLGLSMVPGLEEHRQEQQVYQERGFVSASAAKPPAKEEHSPPQRQQDQVRSSGSRYDENRRELLRLSRSEVTQAVDVIGDYQVDLGGWHGDNYIFSFAARRHELTAFPLLYRLATGTGSFIKDETHLAYKCCTA</sequence>
<feature type="region of interest" description="Disordered" evidence="1">
    <location>
        <begin position="1"/>
        <end position="23"/>
    </location>
</feature>
<keyword evidence="3" id="KW-1185">Reference proteome</keyword>
<name>A0A9P6DCH7_PLEER</name>
<organism evidence="2 3">
    <name type="scientific">Pleurotus eryngii</name>
    <name type="common">Boletus of the steppes</name>
    <dbReference type="NCBI Taxonomy" id="5323"/>
    <lineage>
        <taxon>Eukaryota</taxon>
        <taxon>Fungi</taxon>
        <taxon>Dikarya</taxon>
        <taxon>Basidiomycota</taxon>
        <taxon>Agaricomycotina</taxon>
        <taxon>Agaricomycetes</taxon>
        <taxon>Agaricomycetidae</taxon>
        <taxon>Agaricales</taxon>
        <taxon>Pleurotineae</taxon>
        <taxon>Pleurotaceae</taxon>
        <taxon>Pleurotus</taxon>
    </lineage>
</organism>